<keyword evidence="2" id="KW-0472">Membrane</keyword>
<dbReference type="PANTHER" id="PTHR37813">
    <property type="entry name" value="FELS-2 PROPHAGE PROTEIN"/>
    <property type="match status" value="1"/>
</dbReference>
<protein>
    <submittedName>
        <fullName evidence="4">Phage tail tape measure protein</fullName>
    </submittedName>
</protein>
<evidence type="ECO:0000259" key="3">
    <source>
        <dbReference type="Pfam" id="PF10145"/>
    </source>
</evidence>
<dbReference type="InterPro" id="IPR010090">
    <property type="entry name" value="Phage_tape_meas"/>
</dbReference>
<evidence type="ECO:0000256" key="2">
    <source>
        <dbReference type="SAM" id="Phobius"/>
    </source>
</evidence>
<accession>A0A838AAM8</accession>
<evidence type="ECO:0000313" key="4">
    <source>
        <dbReference type="EMBL" id="MBA0126278.1"/>
    </source>
</evidence>
<dbReference type="Pfam" id="PF10145">
    <property type="entry name" value="PhageMin_Tail"/>
    <property type="match status" value="1"/>
</dbReference>
<proteinExistence type="predicted"/>
<keyword evidence="5" id="KW-1185">Reference proteome</keyword>
<dbReference type="AlphaFoldDB" id="A0A838AAM8"/>
<keyword evidence="2" id="KW-1133">Transmembrane helix</keyword>
<organism evidence="4 5">
    <name type="scientific">Haloechinothrix aidingensis</name>
    <dbReference type="NCBI Taxonomy" id="2752311"/>
    <lineage>
        <taxon>Bacteria</taxon>
        <taxon>Bacillati</taxon>
        <taxon>Actinomycetota</taxon>
        <taxon>Actinomycetes</taxon>
        <taxon>Pseudonocardiales</taxon>
        <taxon>Pseudonocardiaceae</taxon>
        <taxon>Haloechinothrix</taxon>
    </lineage>
</organism>
<reference evidence="4 5" key="1">
    <citation type="submission" date="2020-07" db="EMBL/GenBank/DDBJ databases">
        <title>Genome of Haloechinothrix sp.</title>
        <authorList>
            <person name="Tang S.-K."/>
            <person name="Yang L."/>
            <person name="Zhu W.-Y."/>
        </authorList>
    </citation>
    <scope>NUCLEOTIDE SEQUENCE [LARGE SCALE GENOMIC DNA]</scope>
    <source>
        <strain evidence="4 5">YIM 98757</strain>
    </source>
</reference>
<name>A0A838AAM8_9PSEU</name>
<dbReference type="NCBIfam" id="TIGR01760">
    <property type="entry name" value="tape_meas_TP901"/>
    <property type="match status" value="1"/>
</dbReference>
<comment type="caution">
    <text evidence="4">The sequence shown here is derived from an EMBL/GenBank/DDBJ whole genome shotgun (WGS) entry which is preliminary data.</text>
</comment>
<sequence length="557" mass="58323">MATLDELSINVGADASDAESELGGLAGVIDRNFATIAAAGAAAGGAMEAFARSQQDVNASMDVTAVRSELSADAVRGLATELSEGQGDASDFAFAMEDLAQAGVTSEEGMRDVLPAIDDLATAMGTDLPSAIGDVESVLTPLGMSMEDAAGQGDALFQLMDQADGSVGRLTRVLNRVPDELDALNFGLEDTSAAIQVFEDRGFEANRAIKEVEQALSDSEGDMESFLESIGLTADEWARYQDESQAVPGSLEEISDAADTNDTLLQSLQNRVDDLMFRYGGLAEAAGTVAPALLALGPIGKTIVGITKAWTLAQTKLNLTMLANPIFLIIAAIAALIAIGVLVIKNWDEVKAAFQAAWDWIWDKASAFADWFTRTFWRRGIKRALDAFVGGLGWVRDQANSVIGWVTGRMDWMRDKFWGAISDIKGFFGGMWGGVTSGARSAVNGAIGLINGAIGGINSLIDGANSVPGVSIPHIPSIPMLAEGGDILGGGRAVVGERGPEVLDLPRGARVSPLERGAGGLGGTLRIELDGDEDLIRLFRRGIKARGGLDVVFAGAN</sequence>
<dbReference type="RefSeq" id="WP_180893117.1">
    <property type="nucleotide sequence ID" value="NZ_JACCKD010000004.1"/>
</dbReference>
<evidence type="ECO:0000256" key="1">
    <source>
        <dbReference type="ARBA" id="ARBA00022612"/>
    </source>
</evidence>
<dbReference type="Proteomes" id="UP000582974">
    <property type="component" value="Unassembled WGS sequence"/>
</dbReference>
<keyword evidence="2" id="KW-0812">Transmembrane</keyword>
<dbReference type="SUPFAM" id="SSF57997">
    <property type="entry name" value="Tropomyosin"/>
    <property type="match status" value="1"/>
</dbReference>
<evidence type="ECO:0000313" key="5">
    <source>
        <dbReference type="Proteomes" id="UP000582974"/>
    </source>
</evidence>
<gene>
    <name evidence="4" type="ORF">H0B56_12070</name>
</gene>
<feature type="transmembrane region" description="Helical" evidence="2">
    <location>
        <begin position="322"/>
        <end position="344"/>
    </location>
</feature>
<dbReference type="PANTHER" id="PTHR37813:SF1">
    <property type="entry name" value="FELS-2 PROPHAGE PROTEIN"/>
    <property type="match status" value="1"/>
</dbReference>
<dbReference type="EMBL" id="JACCKD010000004">
    <property type="protein sequence ID" value="MBA0126278.1"/>
    <property type="molecule type" value="Genomic_DNA"/>
</dbReference>
<keyword evidence="1" id="KW-1188">Viral release from host cell</keyword>
<feature type="domain" description="Phage tail tape measure protein" evidence="3">
    <location>
        <begin position="79"/>
        <end position="259"/>
    </location>
</feature>